<dbReference type="Gene3D" id="3.50.50.60">
    <property type="entry name" value="FAD/NAD(P)-binding domain"/>
    <property type="match status" value="1"/>
</dbReference>
<dbReference type="PANTHER" id="PTHR11552">
    <property type="entry name" value="GLUCOSE-METHANOL-CHOLINE GMC OXIDOREDUCTASE"/>
    <property type="match status" value="1"/>
</dbReference>
<sequence>MKVPCIIWGHLRVVEYLCVLTYEQTNGFGTQAICIGRHCPICRRPALENWHSIDPCPVSPVFMVAVEVLAPLKTTLSSYSLHTAGSIDDNDDDIMGVLRGFKAAALTALISSQFHLSTAAPASAKFARRNATSLSDSYDYVIVGGGLSGLVVANRLTEDPEVTVLVVEYGDFDDSWDVAIPYYSANLHPNDMIQFMSVPQPGLNNRTSGVQTGTVVGGGSTVNGMAFDRGSKADYDAWEELGNPGWNWESLSHYFKKSTTFTLPAPEYVERYNYSYDESTYGDGPVQVGFPSWQWPDRDLQREAWINDVGVPVLDDHGAGGNNVGLALLPQNHDPKNVTRSTSRTAYYDPVAGTRKNLNLLVKHFASTIEFENKKAVGVNIVSRDTNAATLIKAKKEVVLAAGGVQTPRILLQSGVGPASLLESLDIDVVADLPGVGANYQDHPWMLLLYTYGNPPELGSEAMNDPAFFNASEAEYFANRTGPFTHARGNNIIFLSLQDITSEFESLTAAVEAQNAADFLPPIYSEHPELLEGFLAQRESLTKLYRSPEAGVLEIPFGGFSGGAISFQKPLSRGTVTINTTDPNPAKAPVIDFGVLQNPIDLDVAVLGVKAFRKVWEGPTLAVREAVEIVPGANVTSDEAIAEAIRDSLFASFAHPSGTTSLQPLEHGGVVDPELRVYGVEGLRVVDSSIIPLIPACHLQSTVYAVAEKAADILKGL</sequence>
<dbReference type="Pfam" id="PF05199">
    <property type="entry name" value="GMC_oxred_C"/>
    <property type="match status" value="1"/>
</dbReference>
<dbReference type="Gene3D" id="3.30.560.10">
    <property type="entry name" value="Glucose Oxidase, domain 3"/>
    <property type="match status" value="1"/>
</dbReference>
<dbReference type="GO" id="GO:0044550">
    <property type="term" value="P:secondary metabolite biosynthetic process"/>
    <property type="evidence" value="ECO:0007669"/>
    <property type="project" value="TreeGrafter"/>
</dbReference>
<dbReference type="AlphaFoldDB" id="A0AAV9SXE2"/>
<dbReference type="InterPro" id="IPR012132">
    <property type="entry name" value="GMC_OxRdtase"/>
</dbReference>
<evidence type="ECO:0000313" key="4">
    <source>
        <dbReference type="EMBL" id="KAK6207824.1"/>
    </source>
</evidence>
<organism evidence="4 5">
    <name type="scientific">Colletotrichum tabaci</name>
    <dbReference type="NCBI Taxonomy" id="1209068"/>
    <lineage>
        <taxon>Eukaryota</taxon>
        <taxon>Fungi</taxon>
        <taxon>Dikarya</taxon>
        <taxon>Ascomycota</taxon>
        <taxon>Pezizomycotina</taxon>
        <taxon>Sordariomycetes</taxon>
        <taxon>Hypocreomycetidae</taxon>
        <taxon>Glomerellales</taxon>
        <taxon>Glomerellaceae</taxon>
        <taxon>Colletotrichum</taxon>
        <taxon>Colletotrichum destructivum species complex</taxon>
    </lineage>
</organism>
<dbReference type="GO" id="GO:0050660">
    <property type="term" value="F:flavin adenine dinucleotide binding"/>
    <property type="evidence" value="ECO:0007669"/>
    <property type="project" value="InterPro"/>
</dbReference>
<evidence type="ECO:0000313" key="5">
    <source>
        <dbReference type="Proteomes" id="UP001327957"/>
    </source>
</evidence>
<dbReference type="EMBL" id="JASAOK010000053">
    <property type="protein sequence ID" value="KAK6207824.1"/>
    <property type="molecule type" value="Genomic_DNA"/>
</dbReference>
<dbReference type="Proteomes" id="UP001327957">
    <property type="component" value="Unassembled WGS sequence"/>
</dbReference>
<comment type="caution">
    <text evidence="4">The sequence shown here is derived from an EMBL/GenBank/DDBJ whole genome shotgun (WGS) entry which is preliminary data.</text>
</comment>
<protein>
    <submittedName>
        <fullName evidence="4">GMC oxidoreductase</fullName>
    </submittedName>
</protein>
<proteinExistence type="inferred from homology"/>
<reference evidence="4 5" key="1">
    <citation type="submission" date="2023-04" db="EMBL/GenBank/DDBJ databases">
        <title>Colletotrichum tabacum stain YC1 causing leaf anthracnose on Nicotiana tabacum(L.) cv.</title>
        <authorList>
            <person name="Ji Z."/>
            <person name="Wang M."/>
            <person name="Zhang J."/>
            <person name="Wang N."/>
            <person name="Zhou Z."/>
        </authorList>
    </citation>
    <scope>NUCLEOTIDE SEQUENCE [LARGE SCALE GENOMIC DNA]</scope>
    <source>
        <strain evidence="4 5">YC1</strain>
    </source>
</reference>
<dbReference type="InterPro" id="IPR007867">
    <property type="entry name" value="GMC_OxRtase_C"/>
</dbReference>
<dbReference type="Pfam" id="PF00732">
    <property type="entry name" value="GMC_oxred_N"/>
    <property type="match status" value="1"/>
</dbReference>
<accession>A0AAV9SXE2</accession>
<dbReference type="SUPFAM" id="SSF51905">
    <property type="entry name" value="FAD/NAD(P)-binding domain"/>
    <property type="match status" value="1"/>
</dbReference>
<evidence type="ECO:0000259" key="3">
    <source>
        <dbReference type="Pfam" id="PF05199"/>
    </source>
</evidence>
<dbReference type="InterPro" id="IPR036188">
    <property type="entry name" value="FAD/NAD-bd_sf"/>
</dbReference>
<dbReference type="GO" id="GO:0016614">
    <property type="term" value="F:oxidoreductase activity, acting on CH-OH group of donors"/>
    <property type="evidence" value="ECO:0007669"/>
    <property type="project" value="InterPro"/>
</dbReference>
<comment type="similarity">
    <text evidence="1">Belongs to the GMC oxidoreductase family.</text>
</comment>
<dbReference type="SUPFAM" id="SSF54373">
    <property type="entry name" value="FAD-linked reductases, C-terminal domain"/>
    <property type="match status" value="1"/>
</dbReference>
<feature type="domain" description="Glucose-methanol-choline oxidoreductase C-terminal" evidence="3">
    <location>
        <begin position="570"/>
        <end position="707"/>
    </location>
</feature>
<feature type="domain" description="Glucose-methanol-choline oxidoreductase N-terminal" evidence="2">
    <location>
        <begin position="138"/>
        <end position="444"/>
    </location>
</feature>
<dbReference type="InterPro" id="IPR000172">
    <property type="entry name" value="GMC_OxRdtase_N"/>
</dbReference>
<name>A0AAV9SXE2_9PEZI</name>
<evidence type="ECO:0000256" key="1">
    <source>
        <dbReference type="ARBA" id="ARBA00010790"/>
    </source>
</evidence>
<gene>
    <name evidence="4" type="ORF">QIS74_12905</name>
</gene>
<keyword evidence="5" id="KW-1185">Reference proteome</keyword>
<evidence type="ECO:0000259" key="2">
    <source>
        <dbReference type="Pfam" id="PF00732"/>
    </source>
</evidence>
<dbReference type="PANTHER" id="PTHR11552:SF115">
    <property type="entry name" value="DEHYDROGENASE XPTC-RELATED"/>
    <property type="match status" value="1"/>
</dbReference>